<proteinExistence type="predicted"/>
<dbReference type="EMBL" id="RRYP01021323">
    <property type="protein sequence ID" value="TNV72688.1"/>
    <property type="molecule type" value="Genomic_DNA"/>
</dbReference>
<comment type="caution">
    <text evidence="1">The sequence shown here is derived from an EMBL/GenBank/DDBJ whole genome shotgun (WGS) entry which is preliminary data.</text>
</comment>
<sequence length="148" mass="17404">MGTQIYLSLITSIHRGNILRDMKFLLLSLTLVICNKWQLIVSQYFWNRCQQVPALSADDSAKNYENPPQQFHQAGATEVNIIQARVMKSSAKRNKKSLQQQIGKRYSSHTLHMHIIKQAILLMRKLLNKQRHRYVKPQTLVYIQQRFQ</sequence>
<keyword evidence="2" id="KW-1185">Reference proteome</keyword>
<name>A0A8J8ND89_HALGN</name>
<reference evidence="1" key="1">
    <citation type="submission" date="2019-06" db="EMBL/GenBank/DDBJ databases">
        <authorList>
            <person name="Zheng W."/>
        </authorList>
    </citation>
    <scope>NUCLEOTIDE SEQUENCE</scope>
    <source>
        <strain evidence="1">QDHG01</strain>
    </source>
</reference>
<gene>
    <name evidence="1" type="ORF">FGO68_gene11046</name>
</gene>
<protein>
    <submittedName>
        <fullName evidence="1">Uncharacterized protein</fullName>
    </submittedName>
</protein>
<evidence type="ECO:0000313" key="1">
    <source>
        <dbReference type="EMBL" id="TNV72688.1"/>
    </source>
</evidence>
<dbReference type="Proteomes" id="UP000785679">
    <property type="component" value="Unassembled WGS sequence"/>
</dbReference>
<accession>A0A8J8ND89</accession>
<organism evidence="1 2">
    <name type="scientific">Halteria grandinella</name>
    <dbReference type="NCBI Taxonomy" id="5974"/>
    <lineage>
        <taxon>Eukaryota</taxon>
        <taxon>Sar</taxon>
        <taxon>Alveolata</taxon>
        <taxon>Ciliophora</taxon>
        <taxon>Intramacronucleata</taxon>
        <taxon>Spirotrichea</taxon>
        <taxon>Stichotrichia</taxon>
        <taxon>Sporadotrichida</taxon>
        <taxon>Halteriidae</taxon>
        <taxon>Halteria</taxon>
    </lineage>
</organism>
<dbReference type="AlphaFoldDB" id="A0A8J8ND89"/>
<evidence type="ECO:0000313" key="2">
    <source>
        <dbReference type="Proteomes" id="UP000785679"/>
    </source>
</evidence>